<evidence type="ECO:0000256" key="2">
    <source>
        <dbReference type="ARBA" id="ARBA00022737"/>
    </source>
</evidence>
<dbReference type="PANTHER" id="PTHR30185:SF18">
    <property type="entry name" value="TRANSCRIPTIONAL REGULATOR MTLR"/>
    <property type="match status" value="1"/>
</dbReference>
<dbReference type="PANTHER" id="PTHR30185">
    <property type="entry name" value="CRYPTIC BETA-GLUCOSIDE BGL OPERON ANTITERMINATOR"/>
    <property type="match status" value="1"/>
</dbReference>
<feature type="domain" description="PRD" evidence="7">
    <location>
        <begin position="200"/>
        <end position="305"/>
    </location>
</feature>
<dbReference type="Pfam" id="PF08279">
    <property type="entry name" value="HTH_11"/>
    <property type="match status" value="2"/>
</dbReference>
<dbReference type="PROSITE" id="PS51099">
    <property type="entry name" value="PTS_EIIB_TYPE_2"/>
    <property type="match status" value="1"/>
</dbReference>
<dbReference type="GO" id="GO:0008982">
    <property type="term" value="F:protein-N(PI)-phosphohistidine-sugar phosphotransferase activity"/>
    <property type="evidence" value="ECO:0007669"/>
    <property type="project" value="InterPro"/>
</dbReference>
<dbReference type="InterPro" id="IPR013196">
    <property type="entry name" value="HTH_11"/>
</dbReference>
<dbReference type="GO" id="GO:0006355">
    <property type="term" value="P:regulation of DNA-templated transcription"/>
    <property type="evidence" value="ECO:0007669"/>
    <property type="project" value="InterPro"/>
</dbReference>
<dbReference type="Pfam" id="PF00359">
    <property type="entry name" value="PTS_EIIA_2"/>
    <property type="match status" value="1"/>
</dbReference>
<dbReference type="InterPro" id="IPR036095">
    <property type="entry name" value="PTS_EIIB-like_sf"/>
</dbReference>
<organism evidence="8 9">
    <name type="scientific">Oceanobacillus sojae</name>
    <dbReference type="NCBI Taxonomy" id="582851"/>
    <lineage>
        <taxon>Bacteria</taxon>
        <taxon>Bacillati</taxon>
        <taxon>Bacillota</taxon>
        <taxon>Bacilli</taxon>
        <taxon>Bacillales</taxon>
        <taxon>Bacillaceae</taxon>
        <taxon>Oceanobacillus</taxon>
    </lineage>
</organism>
<dbReference type="Pfam" id="PF02302">
    <property type="entry name" value="PTS_IIB"/>
    <property type="match status" value="1"/>
</dbReference>
<keyword evidence="3" id="KW-0805">Transcription regulation</keyword>
<evidence type="ECO:0000256" key="4">
    <source>
        <dbReference type="ARBA" id="ARBA00023163"/>
    </source>
</evidence>
<keyword evidence="2" id="KW-0677">Repeat</keyword>
<evidence type="ECO:0000256" key="3">
    <source>
        <dbReference type="ARBA" id="ARBA00023015"/>
    </source>
</evidence>
<dbReference type="SUPFAM" id="SSF46785">
    <property type="entry name" value="Winged helix' DNA-binding domain"/>
    <property type="match status" value="1"/>
</dbReference>
<dbReference type="Gene3D" id="1.10.10.10">
    <property type="entry name" value="Winged helix-like DNA-binding domain superfamily/Winged helix DNA-binding domain"/>
    <property type="match status" value="2"/>
</dbReference>
<evidence type="ECO:0000256" key="1">
    <source>
        <dbReference type="ARBA" id="ARBA00022679"/>
    </source>
</evidence>
<accession>A0A511ZJJ3</accession>
<dbReference type="InterPro" id="IPR002178">
    <property type="entry name" value="PTS_EIIA_type-2_dom"/>
</dbReference>
<dbReference type="GO" id="GO:0009401">
    <property type="term" value="P:phosphoenolpyruvate-dependent sugar phosphotransferase system"/>
    <property type="evidence" value="ECO:0007669"/>
    <property type="project" value="InterPro"/>
</dbReference>
<evidence type="ECO:0000259" key="5">
    <source>
        <dbReference type="PROSITE" id="PS51094"/>
    </source>
</evidence>
<protein>
    <submittedName>
        <fullName evidence="8">Transcriptional regulator MtlR</fullName>
    </submittedName>
</protein>
<dbReference type="InterPro" id="IPR036388">
    <property type="entry name" value="WH-like_DNA-bd_sf"/>
</dbReference>
<dbReference type="PROSITE" id="PS51094">
    <property type="entry name" value="PTS_EIIA_TYPE_2"/>
    <property type="match status" value="1"/>
</dbReference>
<evidence type="ECO:0000313" key="9">
    <source>
        <dbReference type="Proteomes" id="UP000321558"/>
    </source>
</evidence>
<keyword evidence="1" id="KW-0808">Transferase</keyword>
<dbReference type="SUPFAM" id="SSF63520">
    <property type="entry name" value="PTS-regulatory domain, PRD"/>
    <property type="match status" value="2"/>
</dbReference>
<dbReference type="SUPFAM" id="SSF52794">
    <property type="entry name" value="PTS system IIB component-like"/>
    <property type="match status" value="1"/>
</dbReference>
<dbReference type="InterPro" id="IPR013011">
    <property type="entry name" value="PTS_EIIB_2"/>
</dbReference>
<dbReference type="InterPro" id="IPR050661">
    <property type="entry name" value="BglG_antiterminators"/>
</dbReference>
<dbReference type="InterPro" id="IPR036390">
    <property type="entry name" value="WH_DNA-bd_sf"/>
</dbReference>
<dbReference type="SUPFAM" id="SSF55804">
    <property type="entry name" value="Phoshotransferase/anion transport protein"/>
    <property type="match status" value="1"/>
</dbReference>
<dbReference type="CDD" id="cd05568">
    <property type="entry name" value="PTS_IIB_bgl_like"/>
    <property type="match status" value="1"/>
</dbReference>
<dbReference type="Proteomes" id="UP000321558">
    <property type="component" value="Unassembled WGS sequence"/>
</dbReference>
<dbReference type="EMBL" id="BJYM01000009">
    <property type="protein sequence ID" value="GEN87611.1"/>
    <property type="molecule type" value="Genomic_DNA"/>
</dbReference>
<evidence type="ECO:0000313" key="8">
    <source>
        <dbReference type="EMBL" id="GEN87611.1"/>
    </source>
</evidence>
<name>A0A511ZJJ3_9BACI</name>
<dbReference type="InterPro" id="IPR003501">
    <property type="entry name" value="PTS_EIIB_2/3"/>
</dbReference>
<dbReference type="InterPro" id="IPR016152">
    <property type="entry name" value="PTrfase/Anion_transptr"/>
</dbReference>
<proteinExistence type="predicted"/>
<dbReference type="OrthoDB" id="9776005at2"/>
<dbReference type="STRING" id="582851.GCA_900162665_01145"/>
<dbReference type="InterPro" id="IPR011608">
    <property type="entry name" value="PRD"/>
</dbReference>
<dbReference type="AlphaFoldDB" id="A0A511ZJJ3"/>
<feature type="domain" description="PTS EIIA type-2" evidence="5">
    <location>
        <begin position="534"/>
        <end position="683"/>
    </location>
</feature>
<keyword evidence="4" id="KW-0804">Transcription</keyword>
<dbReference type="Gene3D" id="3.40.50.2300">
    <property type="match status" value="1"/>
</dbReference>
<evidence type="ECO:0000259" key="7">
    <source>
        <dbReference type="PROSITE" id="PS51372"/>
    </source>
</evidence>
<gene>
    <name evidence="8" type="primary">mtlR</name>
    <name evidence="8" type="ORF">OSO01_23500</name>
</gene>
<keyword evidence="9" id="KW-1185">Reference proteome</keyword>
<reference evidence="8 9" key="1">
    <citation type="submission" date="2019-07" db="EMBL/GenBank/DDBJ databases">
        <title>Whole genome shotgun sequence of Oceanobacillus sojae NBRC 105379.</title>
        <authorList>
            <person name="Hosoyama A."/>
            <person name="Uohara A."/>
            <person name="Ohji S."/>
            <person name="Ichikawa N."/>
        </authorList>
    </citation>
    <scope>NUCLEOTIDE SEQUENCE [LARGE SCALE GENOMIC DNA]</scope>
    <source>
        <strain evidence="8 9">NBRC 105379</strain>
    </source>
</reference>
<feature type="domain" description="PTS EIIB type-2" evidence="6">
    <location>
        <begin position="418"/>
        <end position="507"/>
    </location>
</feature>
<dbReference type="Pfam" id="PF00874">
    <property type="entry name" value="PRD"/>
    <property type="match status" value="2"/>
</dbReference>
<evidence type="ECO:0000259" key="6">
    <source>
        <dbReference type="PROSITE" id="PS51099"/>
    </source>
</evidence>
<dbReference type="PROSITE" id="PS51372">
    <property type="entry name" value="PRD_2"/>
    <property type="match status" value="2"/>
</dbReference>
<dbReference type="Gene3D" id="1.10.1790.10">
    <property type="entry name" value="PRD domain"/>
    <property type="match status" value="2"/>
</dbReference>
<comment type="caution">
    <text evidence="8">The sequence shown here is derived from an EMBL/GenBank/DDBJ whole genome shotgun (WGS) entry which is preliminary data.</text>
</comment>
<sequence>MYLTSRERNILTFLLASEEEKTVKQVADKLNVSTRTIHRELKRLEDVLAVYQLTFHKKSGSGVTIYGDVQKKQQLKDKVAQMDGVELSKEERQSILLNTLIQVREPIKLFTLSSELNVTIATISQDLDDIEERIRAFDLNLVRKKGYGVEIQGSEVKKRAILSNLISRHIDLFEFIEKIKTKNKEETAKGETISDRLLGLVDPKKLEIIEEQVQGIGRALPYHLADSAYVGLVVHLALAIERLQKGDTIHFDEVYKQEIQGKQEYQIAAKLIERLSAAFSIEIPEDEIGYITMHLMGAKLRENQSYLLEETSLDLAHRAKELIRKVGEQLHIDLSGNNRFLNDLTTHLKPAIYRIKQQMNIHNPMLAEIKRDYLELFEVIEECVISVFPDLKIPDEEIAYIVLHFAATLLQTEHHKDVRVLVICSTGIGTSKMLASKLERKFPEIEIAKHQSIFDLNQAELLEYDVIVSTVLLEDLGQSYVHISPMLTDNEAAKVKTALRKAALTGRPKPSVKTNKIMEGDFLVNLQEMHRYSDVILRVLNQFKLFHLKDNNTAFLELICNQLQHYGIIEDKHILHEKLIRREEQGGLGIPGSQLALFHTRSDTVNGPGFFIFQLPNKTELLGMDGVKMEVSRILMMLAPTSTHKEALDILSYLSGLIVQDDHYVQLLQEAEEKEISQFLTNQFQLFIQEKFYHVENGP</sequence>
<dbReference type="InterPro" id="IPR036634">
    <property type="entry name" value="PRD_sf"/>
</dbReference>
<feature type="domain" description="PRD" evidence="7">
    <location>
        <begin position="310"/>
        <end position="415"/>
    </location>
</feature>
<dbReference type="Gene3D" id="3.40.930.10">
    <property type="entry name" value="Mannitol-specific EII, Chain A"/>
    <property type="match status" value="1"/>
</dbReference>